<evidence type="ECO:0000256" key="5">
    <source>
        <dbReference type="RuleBase" id="RU367066"/>
    </source>
</evidence>
<comment type="subcellular location">
    <subcellularLocation>
        <location evidence="1">Secreted</location>
    </subcellularLocation>
    <subcellularLocation>
        <location evidence="5">Zona pellucida</location>
    </subcellularLocation>
    <subcellularLocation>
        <location evidence="5">Cell membrane</location>
        <topology evidence="5">Single-pass type I membrane protein</topology>
    </subcellularLocation>
</comment>
<dbReference type="PANTHER" id="PTHR11576">
    <property type="entry name" value="ZONA PELLUCIDA SPERM-BINDING PROTEIN 3"/>
    <property type="match status" value="1"/>
</dbReference>
<dbReference type="AlphaFoldDB" id="A0A8X8BWJ6"/>
<protein>
    <recommendedName>
        <fullName evidence="5">Zona pellucida sperm-binding protein 3</fullName>
    </recommendedName>
</protein>
<dbReference type="GO" id="GO:0005576">
    <property type="term" value="C:extracellular region"/>
    <property type="evidence" value="ECO:0007669"/>
    <property type="project" value="UniProtKB-SubCell"/>
</dbReference>
<evidence type="ECO:0000256" key="2">
    <source>
        <dbReference type="ARBA" id="ARBA00022525"/>
    </source>
</evidence>
<feature type="region of interest" description="Disordered" evidence="6">
    <location>
        <begin position="430"/>
        <end position="453"/>
    </location>
</feature>
<dbReference type="GO" id="GO:0032190">
    <property type="term" value="F:acrosin binding"/>
    <property type="evidence" value="ECO:0007669"/>
    <property type="project" value="TreeGrafter"/>
</dbReference>
<dbReference type="GO" id="GO:0035805">
    <property type="term" value="C:egg coat"/>
    <property type="evidence" value="ECO:0007669"/>
    <property type="project" value="UniProtKB-SubCell"/>
</dbReference>
<dbReference type="FunFam" id="2.60.40.3210:FF:000001">
    <property type="entry name" value="Zona pellucida sperm-binding protein 3"/>
    <property type="match status" value="1"/>
</dbReference>
<dbReference type="CDD" id="cd03579">
    <property type="entry name" value="NTR_netrin-1_like"/>
    <property type="match status" value="1"/>
</dbReference>
<dbReference type="GO" id="GO:0035804">
    <property type="term" value="F:structural constituent of egg coat"/>
    <property type="evidence" value="ECO:0007669"/>
    <property type="project" value="UniProtKB-UniRule"/>
</dbReference>
<accession>A0A8X8BWJ6</accession>
<dbReference type="InterPro" id="IPR055356">
    <property type="entry name" value="ZP-N"/>
</dbReference>
<dbReference type="InterPro" id="IPR018933">
    <property type="entry name" value="Netrin_module_non-TIMP"/>
</dbReference>
<dbReference type="Pfam" id="PF01759">
    <property type="entry name" value="NTR"/>
    <property type="match status" value="1"/>
</dbReference>
<evidence type="ECO:0000256" key="4">
    <source>
        <dbReference type="ARBA" id="ARBA00023180"/>
    </source>
</evidence>
<dbReference type="PANTHER" id="PTHR11576:SF2">
    <property type="entry name" value="ZONA PELLUCIDA SPERM-BINDING PROTEIN 3"/>
    <property type="match status" value="1"/>
</dbReference>
<dbReference type="PROSITE" id="PS51034">
    <property type="entry name" value="ZP_2"/>
    <property type="match status" value="1"/>
</dbReference>
<keyword evidence="2 5" id="KW-0964">Secreted</keyword>
<dbReference type="EMBL" id="JAATIS010000485">
    <property type="protein sequence ID" value="KAG2468661.1"/>
    <property type="molecule type" value="Genomic_DNA"/>
</dbReference>
<dbReference type="PROSITE" id="PS50189">
    <property type="entry name" value="NTR"/>
    <property type="match status" value="1"/>
</dbReference>
<feature type="non-terminal residue" evidence="9">
    <location>
        <position position="453"/>
    </location>
</feature>
<dbReference type="InterPro" id="IPR008993">
    <property type="entry name" value="TIMP-like_OB-fold"/>
</dbReference>
<keyword evidence="5" id="KW-0472">Membrane</keyword>
<keyword evidence="5" id="KW-0165">Cleavage on pair of basic residues</keyword>
<dbReference type="Gene3D" id="2.60.40.3210">
    <property type="entry name" value="Zona pellucida, ZP-N domain"/>
    <property type="match status" value="1"/>
</dbReference>
<comment type="domain">
    <text evidence="5">The ZP domain is involved in the polymerization of the ZP proteins to form the zona pellucida.</text>
</comment>
<dbReference type="Proteomes" id="UP000886611">
    <property type="component" value="Unassembled WGS sequence"/>
</dbReference>
<keyword evidence="3 5" id="KW-1015">Disulfide bond</keyword>
<comment type="PTM">
    <text evidence="5">Proteolytically cleaved before the transmembrane segment to yield the secreted ectodomain incorporated in the zona pellucida.</text>
</comment>
<dbReference type="GO" id="GO:0035803">
    <property type="term" value="P:egg coat formation"/>
    <property type="evidence" value="ECO:0007669"/>
    <property type="project" value="UniProtKB-UniRule"/>
</dbReference>
<dbReference type="GO" id="GO:0005886">
    <property type="term" value="C:plasma membrane"/>
    <property type="evidence" value="ECO:0007669"/>
    <property type="project" value="UniProtKB-SubCell"/>
</dbReference>
<keyword evidence="5" id="KW-0272">Extracellular matrix</keyword>
<feature type="domain" description="ZP" evidence="8">
    <location>
        <begin position="80"/>
        <end position="335"/>
    </location>
</feature>
<comment type="caution">
    <text evidence="9">The sequence shown here is derived from an EMBL/GenBank/DDBJ whole genome shotgun (WGS) entry which is preliminary data.</text>
</comment>
<comment type="function">
    <text evidence="5">Component of the zona pellucida, an extracellular matrix surrounding oocytes which mediates sperm binding, induction of the acrosome reaction and prevents post-fertilization polyspermy. The zona pellucida is composed of 3 to 4 glycoproteins, ZP1, ZP2, ZP3, and ZP4. ZP3 is essential for sperm binding and zona matrix formation.</text>
</comment>
<dbReference type="Pfam" id="PF23344">
    <property type="entry name" value="ZP-N"/>
    <property type="match status" value="1"/>
</dbReference>
<keyword evidence="4" id="KW-0325">Glycoprotein</keyword>
<keyword evidence="5" id="KW-1003">Cell membrane</keyword>
<evidence type="ECO:0000313" key="10">
    <source>
        <dbReference type="Proteomes" id="UP000886611"/>
    </source>
</evidence>
<comment type="similarity">
    <text evidence="5">Belongs to the ZP domain family. ZPC subfamily.</text>
</comment>
<organism evidence="9 10">
    <name type="scientific">Polypterus senegalus</name>
    <name type="common">Senegal bichir</name>
    <dbReference type="NCBI Taxonomy" id="55291"/>
    <lineage>
        <taxon>Eukaryota</taxon>
        <taxon>Metazoa</taxon>
        <taxon>Chordata</taxon>
        <taxon>Craniata</taxon>
        <taxon>Vertebrata</taxon>
        <taxon>Euteleostomi</taxon>
        <taxon>Actinopterygii</taxon>
        <taxon>Polypteriformes</taxon>
        <taxon>Polypteridae</taxon>
        <taxon>Polypterus</taxon>
    </lineage>
</organism>
<name>A0A8X8BWJ6_POLSE</name>
<dbReference type="GO" id="GO:0007339">
    <property type="term" value="P:binding of sperm to zona pellucida"/>
    <property type="evidence" value="ECO:0007669"/>
    <property type="project" value="UniProtKB-UniRule"/>
</dbReference>
<evidence type="ECO:0000256" key="3">
    <source>
        <dbReference type="ARBA" id="ARBA00023157"/>
    </source>
</evidence>
<dbReference type="GO" id="GO:2000344">
    <property type="term" value="P:positive regulation of acrosome reaction"/>
    <property type="evidence" value="ECO:0007669"/>
    <property type="project" value="UniProtKB-UniRule"/>
</dbReference>
<sequence>MGIIRHWVVLLIILAGVVRCLKYHGRISDPQAVDKRVVKPLGLQKTVQFSDFGRGRGIAFKAQPAPQGARSAVLNTVTVDCGESNMVVFVIPDIFGKGILVNANDLRLGPSAVPPCLPVANATGFVITAGLQDCGSSLAMMTDAMVYTNQLIYAPSPLPSGIIRTNGAVIPIECTYERQKNVSSNAFQPTWVPFTSTIAAGSNLEFSLQLMSADWSSSVPPTVYYLDDMVNIQASVISMEKTPVMLFVDSCVATLSPDASSAPRYMVIDFSGHKFAADFHLEKPSLPWRDILLADECYSYCQPSQGKVRMNLKTYCQTDYVLKAQVQVMERSGPWWRFSVSVQQVFRRGTQQVRKGIQSIWVPERDLSCGCPALQVGKTFLIIGSQVGPDKKRIIADHTSVALPWRDHWNPKLRVFRTQDRRGHCKMLLYQNPRPRSTEQPNSAEGNGGPKKG</sequence>
<dbReference type="InterPro" id="IPR042235">
    <property type="entry name" value="ZP-C_dom"/>
</dbReference>
<proteinExistence type="inferred from homology"/>
<feature type="chain" id="PRO_5041484957" description="Zona pellucida sperm-binding protein 3" evidence="5">
    <location>
        <begin position="21"/>
        <end position="453"/>
    </location>
</feature>
<keyword evidence="10" id="KW-1185">Reference proteome</keyword>
<evidence type="ECO:0000259" key="7">
    <source>
        <dbReference type="PROSITE" id="PS50189"/>
    </source>
</evidence>
<dbReference type="InterPro" id="IPR048290">
    <property type="entry name" value="ZP_chr"/>
</dbReference>
<dbReference type="Gene3D" id="2.40.50.120">
    <property type="match status" value="1"/>
</dbReference>
<feature type="domain" description="NTR" evidence="7">
    <location>
        <begin position="297"/>
        <end position="425"/>
    </location>
</feature>
<dbReference type="InterPro" id="IPR001507">
    <property type="entry name" value="ZP_dom"/>
</dbReference>
<dbReference type="FunFam" id="2.40.50.120:FF:000001">
    <property type="entry name" value="Netrin 1"/>
    <property type="match status" value="1"/>
</dbReference>
<evidence type="ECO:0000256" key="6">
    <source>
        <dbReference type="SAM" id="MobiDB-lite"/>
    </source>
</evidence>
<dbReference type="InterPro" id="IPR001134">
    <property type="entry name" value="Netrin_domain"/>
</dbReference>
<dbReference type="SMART" id="SM00643">
    <property type="entry name" value="C345C"/>
    <property type="match status" value="1"/>
</dbReference>
<evidence type="ECO:0000259" key="8">
    <source>
        <dbReference type="PROSITE" id="PS51034"/>
    </source>
</evidence>
<keyword evidence="5" id="KW-0732">Signal</keyword>
<dbReference type="PRINTS" id="PR00023">
    <property type="entry name" value="ZPELLUCIDA"/>
</dbReference>
<dbReference type="InterPro" id="IPR055355">
    <property type="entry name" value="ZP-C"/>
</dbReference>
<evidence type="ECO:0000313" key="9">
    <source>
        <dbReference type="EMBL" id="KAG2468661.1"/>
    </source>
</evidence>
<feature type="signal peptide" evidence="5">
    <location>
        <begin position="1"/>
        <end position="20"/>
    </location>
</feature>
<evidence type="ECO:0000256" key="1">
    <source>
        <dbReference type="ARBA" id="ARBA00004613"/>
    </source>
</evidence>
<dbReference type="SMART" id="SM00241">
    <property type="entry name" value="ZP"/>
    <property type="match status" value="1"/>
</dbReference>
<dbReference type="Gene3D" id="2.60.40.4100">
    <property type="entry name" value="Zona pellucida, ZP-C domain"/>
    <property type="match status" value="1"/>
</dbReference>
<feature type="compositionally biased region" description="Polar residues" evidence="6">
    <location>
        <begin position="434"/>
        <end position="445"/>
    </location>
</feature>
<reference evidence="9 10" key="1">
    <citation type="journal article" date="2021" name="Cell">
        <title>Tracing the genetic footprints of vertebrate landing in non-teleost ray-finned fishes.</title>
        <authorList>
            <person name="Bi X."/>
            <person name="Wang K."/>
            <person name="Yang L."/>
            <person name="Pan H."/>
            <person name="Jiang H."/>
            <person name="Wei Q."/>
            <person name="Fang M."/>
            <person name="Yu H."/>
            <person name="Zhu C."/>
            <person name="Cai Y."/>
            <person name="He Y."/>
            <person name="Gan X."/>
            <person name="Zeng H."/>
            <person name="Yu D."/>
            <person name="Zhu Y."/>
            <person name="Jiang H."/>
            <person name="Qiu Q."/>
            <person name="Yang H."/>
            <person name="Zhang Y.E."/>
            <person name="Wang W."/>
            <person name="Zhu M."/>
            <person name="He S."/>
            <person name="Zhang G."/>
        </authorList>
    </citation>
    <scope>NUCLEOTIDE SEQUENCE [LARGE SCALE GENOMIC DNA]</scope>
    <source>
        <strain evidence="9">Bchr_013</strain>
    </source>
</reference>
<gene>
    <name evidence="9" type="primary">Zp3_2</name>
    <name evidence="9" type="ORF">GTO96_0014389</name>
</gene>
<dbReference type="SUPFAM" id="SSF50242">
    <property type="entry name" value="TIMP-like"/>
    <property type="match status" value="1"/>
</dbReference>
<dbReference type="Pfam" id="PF00100">
    <property type="entry name" value="Zona_pellucida"/>
    <property type="match status" value="1"/>
</dbReference>
<feature type="non-terminal residue" evidence="9">
    <location>
        <position position="1"/>
    </location>
</feature>